<name>A0A381RZM8_9ZZZZ</name>
<organism evidence="1">
    <name type="scientific">marine metagenome</name>
    <dbReference type="NCBI Taxonomy" id="408172"/>
    <lineage>
        <taxon>unclassified sequences</taxon>
        <taxon>metagenomes</taxon>
        <taxon>ecological metagenomes</taxon>
    </lineage>
</organism>
<reference evidence="1" key="1">
    <citation type="submission" date="2018-05" db="EMBL/GenBank/DDBJ databases">
        <authorList>
            <person name="Lanie J.A."/>
            <person name="Ng W.-L."/>
            <person name="Kazmierczak K.M."/>
            <person name="Andrzejewski T.M."/>
            <person name="Davidsen T.M."/>
            <person name="Wayne K.J."/>
            <person name="Tettelin H."/>
            <person name="Glass J.I."/>
            <person name="Rusch D."/>
            <person name="Podicherti R."/>
            <person name="Tsui H.-C.T."/>
            <person name="Winkler M.E."/>
        </authorList>
    </citation>
    <scope>NUCLEOTIDE SEQUENCE</scope>
</reference>
<sequence>MFRTLSKNIKLVRTIFKARELESDDITITIESRALTVKKEINALQFNKALYLLDLLISEQKEPRTPLPLSSPGGN</sequence>
<protein>
    <submittedName>
        <fullName evidence="1">Uncharacterized protein</fullName>
    </submittedName>
</protein>
<dbReference type="AlphaFoldDB" id="A0A381RZM8"/>
<dbReference type="EMBL" id="UINC01002429">
    <property type="protein sequence ID" value="SUZ96589.1"/>
    <property type="molecule type" value="Genomic_DNA"/>
</dbReference>
<evidence type="ECO:0000313" key="1">
    <source>
        <dbReference type="EMBL" id="SUZ96589.1"/>
    </source>
</evidence>
<gene>
    <name evidence="1" type="ORF">METZ01_LOCUS49443</name>
</gene>
<proteinExistence type="predicted"/>
<accession>A0A381RZM8</accession>